<feature type="transmembrane region" description="Helical" evidence="5">
    <location>
        <begin position="7"/>
        <end position="31"/>
    </location>
</feature>
<keyword evidence="7" id="KW-1185">Reference proteome</keyword>
<comment type="similarity">
    <text evidence="4">Belongs to the short-chain dehydrogenases/reductases (SDR) family.</text>
</comment>
<dbReference type="CDD" id="cd05356">
    <property type="entry name" value="17beta-HSD1_like_SDR_c"/>
    <property type="match status" value="1"/>
</dbReference>
<reference evidence="6" key="1">
    <citation type="submission" date="2022-01" db="EMBL/GenBank/DDBJ databases">
        <authorList>
            <person name="King R."/>
        </authorList>
    </citation>
    <scope>NUCLEOTIDE SEQUENCE</scope>
</reference>
<sequence length="320" mass="36082">MMMSEYYTLPLAVIGLIVIILFLLDSIWNILQTCRALLSPLFLPAEETSLLKKYGPWALITGSTDGIGKAYACELAKRGINVVLVSRNEERLKKTAEEIETKYMVKTKTIAADFSLGQKAVDTVKEKLGVLPINILVNNVGKQYEYPMYLSEVPEQDLLDIISINVGAVTMMCRAFIEDMKKRGSGAIVNVSSGSELQPLPLMTVYAATKAYIKSFTAALRFEYSRYGITIQHLAPFFVDTKMNAFSKKLQRNGFLIPDAEEYAKYAVMTLGKMDESSGYWTHGIQTFFTKFSPVWLRTYVGAHINLNLRKDYLLNRNKQ</sequence>
<dbReference type="Pfam" id="PF00106">
    <property type="entry name" value="adh_short"/>
    <property type="match status" value="1"/>
</dbReference>
<organism evidence="6 7">
    <name type="scientific">Phyllotreta striolata</name>
    <name type="common">Striped flea beetle</name>
    <name type="synonym">Crioceris striolata</name>
    <dbReference type="NCBI Taxonomy" id="444603"/>
    <lineage>
        <taxon>Eukaryota</taxon>
        <taxon>Metazoa</taxon>
        <taxon>Ecdysozoa</taxon>
        <taxon>Arthropoda</taxon>
        <taxon>Hexapoda</taxon>
        <taxon>Insecta</taxon>
        <taxon>Pterygota</taxon>
        <taxon>Neoptera</taxon>
        <taxon>Endopterygota</taxon>
        <taxon>Coleoptera</taxon>
        <taxon>Polyphaga</taxon>
        <taxon>Cucujiformia</taxon>
        <taxon>Chrysomeloidea</taxon>
        <taxon>Chrysomelidae</taxon>
        <taxon>Galerucinae</taxon>
        <taxon>Alticini</taxon>
        <taxon>Phyllotreta</taxon>
    </lineage>
</organism>
<dbReference type="GO" id="GO:0005783">
    <property type="term" value="C:endoplasmic reticulum"/>
    <property type="evidence" value="ECO:0007669"/>
    <property type="project" value="UniProtKB-SubCell"/>
</dbReference>
<keyword evidence="2" id="KW-0521">NADP</keyword>
<dbReference type="InterPro" id="IPR020904">
    <property type="entry name" value="Sc_DH/Rdtase_CS"/>
</dbReference>
<evidence type="ECO:0000256" key="2">
    <source>
        <dbReference type="ARBA" id="ARBA00022857"/>
    </source>
</evidence>
<dbReference type="FunFam" id="3.40.50.720:FF:000137">
    <property type="entry name" value="Hydroxysteroid (17-beta) dehydrogenase 3"/>
    <property type="match status" value="1"/>
</dbReference>
<dbReference type="PANTHER" id="PTHR43899">
    <property type="entry name" value="RH59310P"/>
    <property type="match status" value="1"/>
</dbReference>
<name>A0A9N9XPP2_PHYSR</name>
<evidence type="ECO:0000256" key="1">
    <source>
        <dbReference type="ARBA" id="ARBA00004240"/>
    </source>
</evidence>
<dbReference type="SUPFAM" id="SSF51735">
    <property type="entry name" value="NAD(P)-binding Rossmann-fold domains"/>
    <property type="match status" value="1"/>
</dbReference>
<accession>A0A9N9XPP2</accession>
<dbReference type="InterPro" id="IPR051019">
    <property type="entry name" value="VLCFA-Steroid_DH"/>
</dbReference>
<proteinExistence type="inferred from homology"/>
<evidence type="ECO:0000256" key="5">
    <source>
        <dbReference type="SAM" id="Phobius"/>
    </source>
</evidence>
<dbReference type="PIRSF" id="PIRSF000126">
    <property type="entry name" value="11-beta-HSD1"/>
    <property type="match status" value="1"/>
</dbReference>
<keyword evidence="3" id="KW-0560">Oxidoreductase</keyword>
<evidence type="ECO:0000256" key="4">
    <source>
        <dbReference type="RuleBase" id="RU000363"/>
    </source>
</evidence>
<dbReference type="Proteomes" id="UP001153712">
    <property type="component" value="Chromosome 2"/>
</dbReference>
<dbReference type="InterPro" id="IPR036291">
    <property type="entry name" value="NAD(P)-bd_dom_sf"/>
</dbReference>
<dbReference type="PRINTS" id="PR00081">
    <property type="entry name" value="GDHRDH"/>
</dbReference>
<dbReference type="AlphaFoldDB" id="A0A9N9XPP2"/>
<evidence type="ECO:0000256" key="3">
    <source>
        <dbReference type="ARBA" id="ARBA00023002"/>
    </source>
</evidence>
<keyword evidence="5" id="KW-0812">Transmembrane</keyword>
<dbReference type="GO" id="GO:0016491">
    <property type="term" value="F:oxidoreductase activity"/>
    <property type="evidence" value="ECO:0007669"/>
    <property type="project" value="UniProtKB-KW"/>
</dbReference>
<dbReference type="EMBL" id="OU900095">
    <property type="protein sequence ID" value="CAG9859567.1"/>
    <property type="molecule type" value="Genomic_DNA"/>
</dbReference>
<dbReference type="InterPro" id="IPR002347">
    <property type="entry name" value="SDR_fam"/>
</dbReference>
<evidence type="ECO:0000313" key="6">
    <source>
        <dbReference type="EMBL" id="CAG9859567.1"/>
    </source>
</evidence>
<keyword evidence="5" id="KW-0472">Membrane</keyword>
<keyword evidence="5" id="KW-1133">Transmembrane helix</keyword>
<gene>
    <name evidence="6" type="ORF">PHYEVI_LOCUS5941</name>
</gene>
<comment type="subcellular location">
    <subcellularLocation>
        <location evidence="1">Endoplasmic reticulum</location>
    </subcellularLocation>
</comment>
<dbReference type="PRINTS" id="PR00080">
    <property type="entry name" value="SDRFAMILY"/>
</dbReference>
<dbReference type="PANTHER" id="PTHR43899:SF9">
    <property type="entry name" value="MIP25013P-RELATED"/>
    <property type="match status" value="1"/>
</dbReference>
<evidence type="ECO:0000313" key="7">
    <source>
        <dbReference type="Proteomes" id="UP001153712"/>
    </source>
</evidence>
<protein>
    <submittedName>
        <fullName evidence="6">Uncharacterized protein</fullName>
    </submittedName>
</protein>
<dbReference type="Gene3D" id="3.40.50.720">
    <property type="entry name" value="NAD(P)-binding Rossmann-like Domain"/>
    <property type="match status" value="1"/>
</dbReference>
<dbReference type="OrthoDB" id="5545019at2759"/>
<dbReference type="PROSITE" id="PS00061">
    <property type="entry name" value="ADH_SHORT"/>
    <property type="match status" value="1"/>
</dbReference>